<protein>
    <recommendedName>
        <fullName evidence="4">Transposase</fullName>
    </recommendedName>
</protein>
<proteinExistence type="predicted"/>
<feature type="region of interest" description="Disordered" evidence="1">
    <location>
        <begin position="54"/>
        <end position="131"/>
    </location>
</feature>
<dbReference type="EMBL" id="LWCI01000142">
    <property type="protein sequence ID" value="KZS59133.1"/>
    <property type="molecule type" value="Genomic_DNA"/>
</dbReference>
<evidence type="ECO:0000313" key="2">
    <source>
        <dbReference type="EMBL" id="KZS59133.1"/>
    </source>
</evidence>
<dbReference type="Proteomes" id="UP000077342">
    <property type="component" value="Unassembled WGS sequence"/>
</dbReference>
<evidence type="ECO:0000256" key="1">
    <source>
        <dbReference type="SAM" id="MobiDB-lite"/>
    </source>
</evidence>
<feature type="compositionally biased region" description="Basic and acidic residues" evidence="1">
    <location>
        <begin position="54"/>
        <end position="69"/>
    </location>
</feature>
<feature type="compositionally biased region" description="Pro residues" evidence="1">
    <location>
        <begin position="86"/>
        <end position="103"/>
    </location>
</feature>
<name>A0A163X9H9_9MYCO</name>
<sequence>MFLRRFDIEHTFRFLKQTLGWTRPRIRTPEQADRWTWLIIAAHTQLRLARDLTEDLRRPWEKPAAEPRRLTPARVRQGFRNLRPTTPLPASTPKPTRPGPGRPPGTKNKQRAARHDVGKRATAPSNKRETG</sequence>
<reference evidence="3" key="1">
    <citation type="submission" date="2016-04" db="EMBL/GenBank/DDBJ databases">
        <authorList>
            <person name="Strapagiel D."/>
            <person name="Borowka P."/>
            <person name="Marciniak B."/>
            <person name="Bakula Z."/>
            <person name="Van Ingen J."/>
            <person name="Safianowska A."/>
            <person name="Dziadek J."/>
            <person name="Jagielski T."/>
        </authorList>
    </citation>
    <scope>NUCLEOTIDE SEQUENCE [LARGE SCALE GENOMIC DNA]</scope>
    <source>
        <strain evidence="3">1010001458</strain>
    </source>
</reference>
<dbReference type="InterPro" id="IPR012337">
    <property type="entry name" value="RNaseH-like_sf"/>
</dbReference>
<accession>A0A163X9H9</accession>
<evidence type="ECO:0000313" key="3">
    <source>
        <dbReference type="Proteomes" id="UP000077342"/>
    </source>
</evidence>
<organism evidence="2 3">
    <name type="scientific">Mycobacterium ostraviense</name>
    <dbReference type="NCBI Taxonomy" id="2738409"/>
    <lineage>
        <taxon>Bacteria</taxon>
        <taxon>Bacillati</taxon>
        <taxon>Actinomycetota</taxon>
        <taxon>Actinomycetes</taxon>
        <taxon>Mycobacteriales</taxon>
        <taxon>Mycobacteriaceae</taxon>
        <taxon>Mycobacterium</taxon>
    </lineage>
</organism>
<comment type="caution">
    <text evidence="2">The sequence shown here is derived from an EMBL/GenBank/DDBJ whole genome shotgun (WGS) entry which is preliminary data.</text>
</comment>
<gene>
    <name evidence="2" type="ORF">A4G28_02710</name>
</gene>
<dbReference type="SUPFAM" id="SSF53098">
    <property type="entry name" value="Ribonuclease H-like"/>
    <property type="match status" value="1"/>
</dbReference>
<dbReference type="AlphaFoldDB" id="A0A163X9H9"/>
<evidence type="ECO:0008006" key="4">
    <source>
        <dbReference type="Google" id="ProtNLM"/>
    </source>
</evidence>
<keyword evidence="3" id="KW-1185">Reference proteome</keyword>